<dbReference type="InterPro" id="IPR019835">
    <property type="entry name" value="SWIB_domain"/>
</dbReference>
<feature type="domain" description="DM2" evidence="2">
    <location>
        <begin position="231"/>
        <end position="314"/>
    </location>
</feature>
<keyword evidence="1" id="KW-1133">Transmembrane helix</keyword>
<dbReference type="Pfam" id="PF02201">
    <property type="entry name" value="SWIB"/>
    <property type="match status" value="1"/>
</dbReference>
<evidence type="ECO:0000313" key="3">
    <source>
        <dbReference type="EMBL" id="QHT13995.1"/>
    </source>
</evidence>
<dbReference type="EMBL" id="MN739578">
    <property type="protein sequence ID" value="QHT13995.1"/>
    <property type="molecule type" value="Genomic_DNA"/>
</dbReference>
<accession>A0A6C0DEI7</accession>
<sequence length="314" mass="37075">MLLFFLDVLYLYINICSHLYIYVFICVTIYRNKLQIIIYIKNNLKLYYDILIYNNHIMNCQNMIQLKQAYELNPINLENESPERLAVREFVQNQSIYRYGMPIAEHILNAIVNGFFIFNLRKDKNMVKSKDELLKYIADENVSLEERLYFRDIFLYNQRPRFLSFNEHEYIRACGTLDGFFENPDDESDYESDEEYVKPIDTRPTDTPVFGFTRPATNACSTPTTERRPSGFVAPTLLSDELATFLGKPVGTMMARTDVSKLINTYIQTHGLQDVQNGRIINPDAKLRKLLRLNHGDELTYFNLQRYMKHHFSR</sequence>
<keyword evidence="1" id="KW-0812">Transmembrane</keyword>
<evidence type="ECO:0000259" key="2">
    <source>
        <dbReference type="PROSITE" id="PS51925"/>
    </source>
</evidence>
<dbReference type="SUPFAM" id="SSF47592">
    <property type="entry name" value="SWIB/MDM2 domain"/>
    <property type="match status" value="1"/>
</dbReference>
<organism evidence="3">
    <name type="scientific">viral metagenome</name>
    <dbReference type="NCBI Taxonomy" id="1070528"/>
    <lineage>
        <taxon>unclassified sequences</taxon>
        <taxon>metagenomes</taxon>
        <taxon>organismal metagenomes</taxon>
    </lineage>
</organism>
<reference evidence="3" key="1">
    <citation type="journal article" date="2020" name="Nature">
        <title>Giant virus diversity and host interactions through global metagenomics.</title>
        <authorList>
            <person name="Schulz F."/>
            <person name="Roux S."/>
            <person name="Paez-Espino D."/>
            <person name="Jungbluth S."/>
            <person name="Walsh D.A."/>
            <person name="Denef V.J."/>
            <person name="McMahon K.D."/>
            <person name="Konstantinidis K.T."/>
            <person name="Eloe-Fadrosh E.A."/>
            <person name="Kyrpides N.C."/>
            <person name="Woyke T."/>
        </authorList>
    </citation>
    <scope>NUCLEOTIDE SEQUENCE</scope>
    <source>
        <strain evidence="3">GVMAG-M-3300023174-134</strain>
    </source>
</reference>
<keyword evidence="1" id="KW-0472">Membrane</keyword>
<dbReference type="InterPro" id="IPR003121">
    <property type="entry name" value="SWIB_MDM2_domain"/>
</dbReference>
<dbReference type="AlphaFoldDB" id="A0A6C0DEI7"/>
<name>A0A6C0DEI7_9ZZZZ</name>
<dbReference type="PANTHER" id="PTHR13844">
    <property type="entry name" value="SWI/SNF-RELATED MATRIX-ASSOCIATED ACTIN-DEPENDENT REGULATOR OF CHROMATIN SUBFAMILY D"/>
    <property type="match status" value="1"/>
</dbReference>
<dbReference type="CDD" id="cd10567">
    <property type="entry name" value="SWIB-MDM2_like"/>
    <property type="match status" value="1"/>
</dbReference>
<evidence type="ECO:0000256" key="1">
    <source>
        <dbReference type="SAM" id="Phobius"/>
    </source>
</evidence>
<dbReference type="PROSITE" id="PS51925">
    <property type="entry name" value="SWIB_MDM2"/>
    <property type="match status" value="1"/>
</dbReference>
<proteinExistence type="predicted"/>
<dbReference type="Gene3D" id="1.10.245.10">
    <property type="entry name" value="SWIB/MDM2 domain"/>
    <property type="match status" value="1"/>
</dbReference>
<dbReference type="SMART" id="SM00151">
    <property type="entry name" value="SWIB"/>
    <property type="match status" value="1"/>
</dbReference>
<feature type="transmembrane region" description="Helical" evidence="1">
    <location>
        <begin position="12"/>
        <end position="30"/>
    </location>
</feature>
<protein>
    <recommendedName>
        <fullName evidence="2">DM2 domain-containing protein</fullName>
    </recommendedName>
</protein>
<dbReference type="InterPro" id="IPR036885">
    <property type="entry name" value="SWIB_MDM2_dom_sf"/>
</dbReference>